<accession>A0ABR2H8H1</accession>
<dbReference type="Pfam" id="PF00249">
    <property type="entry name" value="Myb_DNA-binding"/>
    <property type="match status" value="2"/>
</dbReference>
<feature type="domain" description="HTH myb-type" evidence="7">
    <location>
        <begin position="68"/>
        <end position="118"/>
    </location>
</feature>
<dbReference type="EMBL" id="JAPFFF010000038">
    <property type="protein sequence ID" value="KAK8842515.1"/>
    <property type="molecule type" value="Genomic_DNA"/>
</dbReference>
<keyword evidence="3" id="KW-0804">Transcription</keyword>
<feature type="compositionally biased region" description="Basic and acidic residues" evidence="5">
    <location>
        <begin position="124"/>
        <end position="136"/>
    </location>
</feature>
<evidence type="ECO:0000256" key="3">
    <source>
        <dbReference type="ARBA" id="ARBA00023163"/>
    </source>
</evidence>
<keyword evidence="1" id="KW-0805">Transcription regulation</keyword>
<name>A0ABR2H8H1_9EUKA</name>
<feature type="domain" description="Myb-like" evidence="6">
    <location>
        <begin position="64"/>
        <end position="109"/>
    </location>
</feature>
<dbReference type="PANTHER" id="PTHR46621:SF1">
    <property type="entry name" value="SNRNA-ACTIVATING PROTEIN COMPLEX SUBUNIT 4"/>
    <property type="match status" value="1"/>
</dbReference>
<dbReference type="PROSITE" id="PS51294">
    <property type="entry name" value="HTH_MYB"/>
    <property type="match status" value="2"/>
</dbReference>
<keyword evidence="2" id="KW-0238">DNA-binding</keyword>
<dbReference type="InterPro" id="IPR001005">
    <property type="entry name" value="SANT/Myb"/>
</dbReference>
<comment type="caution">
    <text evidence="8">The sequence shown here is derived from an EMBL/GenBank/DDBJ whole genome shotgun (WGS) entry which is preliminary data.</text>
</comment>
<gene>
    <name evidence="8" type="ORF">M9Y10_026107</name>
</gene>
<organism evidence="8 9">
    <name type="scientific">Tritrichomonas musculus</name>
    <dbReference type="NCBI Taxonomy" id="1915356"/>
    <lineage>
        <taxon>Eukaryota</taxon>
        <taxon>Metamonada</taxon>
        <taxon>Parabasalia</taxon>
        <taxon>Tritrichomonadida</taxon>
        <taxon>Tritrichomonadidae</taxon>
        <taxon>Tritrichomonas</taxon>
    </lineage>
</organism>
<dbReference type="InterPro" id="IPR009057">
    <property type="entry name" value="Homeodomain-like_sf"/>
</dbReference>
<dbReference type="SUPFAM" id="SSF46689">
    <property type="entry name" value="Homeodomain-like"/>
    <property type="match status" value="1"/>
</dbReference>
<sequence length="203" mass="24618">MLANTNAGSRDKNKRVRKHFTEKEDQTIKHFVQIIGSKKWSFIANFVPGRTAKQCRDRYMNNLKPELVKVEWSKRDDDLLIDLYSKHGPKWSLFCKYFNNRNQVSIKNRLIFLQKNRFSFQEKNKEDIERLEKPQENETNDDEEKYHSKIMNDNIKIKSDPKTNRNNKTMTEIKDNIDDTNEFDQFFDEDPLFNHNEDWNLWY</sequence>
<dbReference type="SMART" id="SM00717">
    <property type="entry name" value="SANT"/>
    <property type="match status" value="2"/>
</dbReference>
<dbReference type="InterPro" id="IPR017930">
    <property type="entry name" value="Myb_dom"/>
</dbReference>
<dbReference type="InterPro" id="IPR051575">
    <property type="entry name" value="Myb-like_DNA-bd"/>
</dbReference>
<reference evidence="8 9" key="1">
    <citation type="submission" date="2024-04" db="EMBL/GenBank/DDBJ databases">
        <title>Tritrichomonas musculus Genome.</title>
        <authorList>
            <person name="Alves-Ferreira E."/>
            <person name="Grigg M."/>
            <person name="Lorenzi H."/>
            <person name="Galac M."/>
        </authorList>
    </citation>
    <scope>NUCLEOTIDE SEQUENCE [LARGE SCALE GENOMIC DNA]</scope>
    <source>
        <strain evidence="8 9">EAF2021</strain>
    </source>
</reference>
<evidence type="ECO:0000256" key="1">
    <source>
        <dbReference type="ARBA" id="ARBA00023015"/>
    </source>
</evidence>
<feature type="region of interest" description="Disordered" evidence="5">
    <location>
        <begin position="124"/>
        <end position="145"/>
    </location>
</feature>
<evidence type="ECO:0000313" key="9">
    <source>
        <dbReference type="Proteomes" id="UP001470230"/>
    </source>
</evidence>
<evidence type="ECO:0000259" key="6">
    <source>
        <dbReference type="PROSITE" id="PS50090"/>
    </source>
</evidence>
<feature type="domain" description="HTH myb-type" evidence="7">
    <location>
        <begin position="12"/>
        <end position="67"/>
    </location>
</feature>
<feature type="domain" description="Myb-like" evidence="6">
    <location>
        <begin position="12"/>
        <end position="63"/>
    </location>
</feature>
<evidence type="ECO:0008006" key="10">
    <source>
        <dbReference type="Google" id="ProtNLM"/>
    </source>
</evidence>
<dbReference type="Gene3D" id="1.10.10.60">
    <property type="entry name" value="Homeodomain-like"/>
    <property type="match status" value="2"/>
</dbReference>
<dbReference type="CDD" id="cd00167">
    <property type="entry name" value="SANT"/>
    <property type="match status" value="2"/>
</dbReference>
<keyword evidence="9" id="KW-1185">Reference proteome</keyword>
<protein>
    <recommendedName>
        <fullName evidence="10">Myb-like DNA-binding domain containing protein</fullName>
    </recommendedName>
</protein>
<dbReference type="Proteomes" id="UP001470230">
    <property type="component" value="Unassembled WGS sequence"/>
</dbReference>
<proteinExistence type="predicted"/>
<evidence type="ECO:0000259" key="7">
    <source>
        <dbReference type="PROSITE" id="PS51294"/>
    </source>
</evidence>
<evidence type="ECO:0000313" key="8">
    <source>
        <dbReference type="EMBL" id="KAK8842515.1"/>
    </source>
</evidence>
<evidence type="ECO:0000256" key="4">
    <source>
        <dbReference type="ARBA" id="ARBA00023242"/>
    </source>
</evidence>
<evidence type="ECO:0000256" key="2">
    <source>
        <dbReference type="ARBA" id="ARBA00023125"/>
    </source>
</evidence>
<keyword evidence="4" id="KW-0539">Nucleus</keyword>
<dbReference type="PANTHER" id="PTHR46621">
    <property type="entry name" value="SNRNA-ACTIVATING PROTEIN COMPLEX SUBUNIT 4"/>
    <property type="match status" value="1"/>
</dbReference>
<evidence type="ECO:0000256" key="5">
    <source>
        <dbReference type="SAM" id="MobiDB-lite"/>
    </source>
</evidence>
<dbReference type="PROSITE" id="PS50090">
    <property type="entry name" value="MYB_LIKE"/>
    <property type="match status" value="2"/>
</dbReference>